<dbReference type="EMBL" id="JAUCMV010000004">
    <property type="protein sequence ID" value="KAK0401047.1"/>
    <property type="molecule type" value="Genomic_DNA"/>
</dbReference>
<protein>
    <submittedName>
        <fullName evidence="3">Uncharacterized protein</fullName>
    </submittedName>
</protein>
<evidence type="ECO:0000256" key="2">
    <source>
        <dbReference type="SAM" id="Phobius"/>
    </source>
</evidence>
<keyword evidence="2" id="KW-1133">Transmembrane helix</keyword>
<evidence type="ECO:0000313" key="3">
    <source>
        <dbReference type="EMBL" id="KAK0401047.1"/>
    </source>
</evidence>
<comment type="caution">
    <text evidence="3">The sequence shown here is derived from an EMBL/GenBank/DDBJ whole genome shotgun (WGS) entry which is preliminary data.</text>
</comment>
<keyword evidence="4" id="KW-1185">Reference proteome</keyword>
<dbReference type="AlphaFoldDB" id="A0AA39H885"/>
<dbReference type="Proteomes" id="UP001175271">
    <property type="component" value="Unassembled WGS sequence"/>
</dbReference>
<feature type="region of interest" description="Disordered" evidence="1">
    <location>
        <begin position="89"/>
        <end position="110"/>
    </location>
</feature>
<feature type="transmembrane region" description="Helical" evidence="2">
    <location>
        <begin position="64"/>
        <end position="84"/>
    </location>
</feature>
<keyword evidence="2" id="KW-0812">Transmembrane</keyword>
<organism evidence="3 4">
    <name type="scientific">Steinernema hermaphroditum</name>
    <dbReference type="NCBI Taxonomy" id="289476"/>
    <lineage>
        <taxon>Eukaryota</taxon>
        <taxon>Metazoa</taxon>
        <taxon>Ecdysozoa</taxon>
        <taxon>Nematoda</taxon>
        <taxon>Chromadorea</taxon>
        <taxon>Rhabditida</taxon>
        <taxon>Tylenchina</taxon>
        <taxon>Panagrolaimomorpha</taxon>
        <taxon>Strongyloidoidea</taxon>
        <taxon>Steinernematidae</taxon>
        <taxon>Steinernema</taxon>
    </lineage>
</organism>
<accession>A0AA39H885</accession>
<feature type="transmembrane region" description="Helical" evidence="2">
    <location>
        <begin position="37"/>
        <end position="58"/>
    </location>
</feature>
<keyword evidence="2" id="KW-0472">Membrane</keyword>
<evidence type="ECO:0000256" key="1">
    <source>
        <dbReference type="SAM" id="MobiDB-lite"/>
    </source>
</evidence>
<proteinExistence type="predicted"/>
<reference evidence="3" key="1">
    <citation type="submission" date="2023-06" db="EMBL/GenBank/DDBJ databases">
        <title>Genomic analysis of the entomopathogenic nematode Steinernema hermaphroditum.</title>
        <authorList>
            <person name="Schwarz E.M."/>
            <person name="Heppert J.K."/>
            <person name="Baniya A."/>
            <person name="Schwartz H.T."/>
            <person name="Tan C.-H."/>
            <person name="Antoshechkin I."/>
            <person name="Sternberg P.W."/>
            <person name="Goodrich-Blair H."/>
            <person name="Dillman A.R."/>
        </authorList>
    </citation>
    <scope>NUCLEOTIDE SEQUENCE</scope>
    <source>
        <strain evidence="3">PS9179</strain>
        <tissue evidence="3">Whole animal</tissue>
    </source>
</reference>
<name>A0AA39H885_9BILA</name>
<evidence type="ECO:0000313" key="4">
    <source>
        <dbReference type="Proteomes" id="UP001175271"/>
    </source>
</evidence>
<sequence>MCNILRVTKVVACVILIMCILNMQLQRSSHLGLTIELSMLFANGVIFLLAIALAFRTYDCTPSIPLAIVCVGLGVTLIMTVVLVSTTSSGKNKNVDYSQYSNRSKQQLLQ</sequence>
<gene>
    <name evidence="3" type="ORF">QR680_015568</name>
</gene>